<proteinExistence type="predicted"/>
<dbReference type="AlphaFoldDB" id="A0A1S3ZE93"/>
<protein>
    <submittedName>
        <fullName evidence="1">Uncharacterized protein</fullName>
    </submittedName>
</protein>
<dbReference type="OrthoDB" id="1247373at2759"/>
<dbReference type="RefSeq" id="XP_016462674.1">
    <property type="nucleotide sequence ID" value="XM_016607188.1"/>
</dbReference>
<dbReference type="PaxDb" id="4097-A0A1S3ZE93"/>
<organism evidence="1">
    <name type="scientific">Nicotiana tabacum</name>
    <name type="common">Common tobacco</name>
    <dbReference type="NCBI Taxonomy" id="4097"/>
    <lineage>
        <taxon>Eukaryota</taxon>
        <taxon>Viridiplantae</taxon>
        <taxon>Streptophyta</taxon>
        <taxon>Embryophyta</taxon>
        <taxon>Tracheophyta</taxon>
        <taxon>Spermatophyta</taxon>
        <taxon>Magnoliopsida</taxon>
        <taxon>eudicotyledons</taxon>
        <taxon>Gunneridae</taxon>
        <taxon>Pentapetalae</taxon>
        <taxon>asterids</taxon>
        <taxon>lamiids</taxon>
        <taxon>Solanales</taxon>
        <taxon>Solanaceae</taxon>
        <taxon>Nicotianoideae</taxon>
        <taxon>Nicotianeae</taxon>
        <taxon>Nicotiana</taxon>
    </lineage>
</organism>
<reference evidence="1" key="1">
    <citation type="submission" date="2025-08" db="UniProtKB">
        <authorList>
            <consortium name="RefSeq"/>
        </authorList>
    </citation>
    <scope>IDENTIFICATION</scope>
</reference>
<dbReference type="KEGG" id="nta:107785813"/>
<accession>A0A1S3ZE93</accession>
<name>A0A1S3ZE93_TOBAC</name>
<sequence length="156" mass="17350">MMGTEDKTLFCFCHWGWKNKVLPDGSTSYVGGITRQVIAKTGIKYIDFVNAIFDRLCIDTSDIILHFTVKFDRSQLIELRDQEDVNTLLQFNDGFAHVYASSLEKEPYSRLSSGGVKKVELTADSDSEPDTTLAGDDVNDLASPLKKARFQSAGDS</sequence>
<gene>
    <name evidence="1" type="primary">LOC107785813</name>
</gene>
<evidence type="ECO:0000313" key="1">
    <source>
        <dbReference type="RefSeq" id="XP_016462674.1"/>
    </source>
</evidence>